<feature type="transmembrane region" description="Helical" evidence="1">
    <location>
        <begin position="50"/>
        <end position="66"/>
    </location>
</feature>
<feature type="transmembrane region" description="Helical" evidence="1">
    <location>
        <begin position="26"/>
        <end position="45"/>
    </location>
</feature>
<sequence>MLIVEVLLAIGYAVFAHLASARDSDVLALAALLTLVLLVLVSPLAARRRWAWLALPLLLTGAWSLFRAGHAGLPLLLVPVAFVGLIAWMFGRTLRPGRAPLIARIVAALDRVEPARLPPDLRAYTRGLTAAWALLLAALALVNLTLALIAAPDGLLPALGVQAPVSITRTQWSWFANLCNYGIVGGFFFGEYLLRKRRFPGRYRSFADFLRRLAGLGAPFWRDLLR</sequence>
<keyword evidence="1" id="KW-0472">Membrane</keyword>
<dbReference type="Proteomes" id="UP001566331">
    <property type="component" value="Unassembled WGS sequence"/>
</dbReference>
<evidence type="ECO:0000256" key="1">
    <source>
        <dbReference type="SAM" id="Phobius"/>
    </source>
</evidence>
<feature type="transmembrane region" description="Helical" evidence="1">
    <location>
        <begin position="72"/>
        <end position="91"/>
    </location>
</feature>
<keyword evidence="1" id="KW-0812">Transmembrane</keyword>
<keyword evidence="1" id="KW-1133">Transmembrane helix</keyword>
<evidence type="ECO:0000313" key="2">
    <source>
        <dbReference type="EMBL" id="MEZ0474730.1"/>
    </source>
</evidence>
<reference evidence="2 3" key="1">
    <citation type="submission" date="2024-07" db="EMBL/GenBank/DDBJ databases">
        <title>Luteimonas salilacus sp. nov., isolated from the shore soil of Salt Lake in Tibet of China.</title>
        <authorList>
            <person name="Zhang X."/>
            <person name="Li A."/>
        </authorList>
    </citation>
    <scope>NUCLEOTIDE SEQUENCE [LARGE SCALE GENOMIC DNA]</scope>
    <source>
        <strain evidence="2 3">B3-2-R+30</strain>
    </source>
</reference>
<dbReference type="RefSeq" id="WP_370565548.1">
    <property type="nucleotide sequence ID" value="NZ_JBFWIB010000018.1"/>
</dbReference>
<gene>
    <name evidence="2" type="ORF">AB6713_08875</name>
</gene>
<keyword evidence="3" id="KW-1185">Reference proteome</keyword>
<feature type="transmembrane region" description="Helical" evidence="1">
    <location>
        <begin position="172"/>
        <end position="194"/>
    </location>
</feature>
<protein>
    <submittedName>
        <fullName evidence="2">Ketosynthase</fullName>
    </submittedName>
</protein>
<feature type="transmembrane region" description="Helical" evidence="1">
    <location>
        <begin position="131"/>
        <end position="152"/>
    </location>
</feature>
<dbReference type="EMBL" id="JBFWIC010000009">
    <property type="protein sequence ID" value="MEZ0474730.1"/>
    <property type="molecule type" value="Genomic_DNA"/>
</dbReference>
<accession>A0ABV4HPR8</accession>
<comment type="caution">
    <text evidence="2">The sequence shown here is derived from an EMBL/GenBank/DDBJ whole genome shotgun (WGS) entry which is preliminary data.</text>
</comment>
<name>A0ABV4HPR8_9GAMM</name>
<proteinExistence type="predicted"/>
<evidence type="ECO:0000313" key="3">
    <source>
        <dbReference type="Proteomes" id="UP001566331"/>
    </source>
</evidence>
<organism evidence="2 3">
    <name type="scientific">Luteimonas salinilitoris</name>
    <dbReference type="NCBI Taxonomy" id="3237697"/>
    <lineage>
        <taxon>Bacteria</taxon>
        <taxon>Pseudomonadati</taxon>
        <taxon>Pseudomonadota</taxon>
        <taxon>Gammaproteobacteria</taxon>
        <taxon>Lysobacterales</taxon>
        <taxon>Lysobacteraceae</taxon>
        <taxon>Luteimonas</taxon>
    </lineage>
</organism>